<sequence>MVDKEDASNNPLAPCHLPSAGGSRKVFWRSVSWSSTRTALQNSGTEEKDRAIDPNGNPVGNNSGNGQNRRYPAPLTPRSQQNSKARSCLPPLQPLSIARRSLDEWPKAGSDDLEEWPQPPTPSGNKSGERLKLDLSSIQRNPDRNVGLVKKDKIAFFGKECSKVAEHVYLGGDAVARDREILKQNGITHVLNCVGFVCPEYFKADFVYRTLWLQDSPSEDITSILYDVFDYFEDVREQGGRVFVHCCQGVSRSTSLVIAYLMWREGQSFDDAFQYVKAARGIADPNMGFACQLLQCQKRVHAFPLSPSSLLRMYRIAPHSPYDPLHLVPRMLNDPSLSALDSRGAFIVHIPSSIYVWIGKNCEAIMERDARGAVCQIVRYERALGPIIVVKEVGNPELRFAPGERKVDAYNVDFEIFQKAIKGGFVPPFATSENEHETHLPARESSWSVLRRKFAPGDMKEFVSAPKIFLSRVYSDSMMIAHSPSPSSSSSSSPLYLSPDSISSDSSSSSKYFSESSQDSPSAASCSLPHVPAMFARNFLTIQKIFYFTCRAQSHEESARINEKTFSWCDPDSLDIVFESKYNVKGGRHSIQQSMPDISLDRVASSDFQDREASIVNNFDKLGKELPCRRSLSLERIAALGTSDLDPKSAFAILAPSRGIGRCEPRILYFWVGKSFSGEKGLIQLDSGRLLADSEHIDWSQAGRHVLTQMRLPKDITVKVVKEDEEPAEFLALLRAFTLALKNNSRIKISEVAVF</sequence>
<dbReference type="InterPro" id="IPR000387">
    <property type="entry name" value="Tyr_Pase_dom"/>
</dbReference>
<dbReference type="GO" id="GO:0004721">
    <property type="term" value="F:phosphoprotein phosphatase activity"/>
    <property type="evidence" value="ECO:0007669"/>
    <property type="project" value="UniProtKB-KW"/>
</dbReference>
<dbReference type="Pfam" id="PF25466">
    <property type="entry name" value="MPK1_gelsolin_C"/>
    <property type="match status" value="1"/>
</dbReference>
<feature type="region of interest" description="Disordered" evidence="3">
    <location>
        <begin position="34"/>
        <end position="93"/>
    </location>
</feature>
<feature type="domain" description="Tyrosine-protein phosphatase" evidence="4">
    <location>
        <begin position="160"/>
        <end position="302"/>
    </location>
</feature>
<dbReference type="Gene3D" id="3.40.20.10">
    <property type="entry name" value="Severin"/>
    <property type="match status" value="1"/>
</dbReference>
<evidence type="ECO:0000313" key="7">
    <source>
        <dbReference type="Proteomes" id="UP001162972"/>
    </source>
</evidence>
<dbReference type="PANTHER" id="PTHR46381:SF4">
    <property type="entry name" value="PROTEIN-TYROSINE-PHOSPHATASE MKP1"/>
    <property type="match status" value="1"/>
</dbReference>
<keyword evidence="7" id="KW-1185">Reference proteome</keyword>
<feature type="compositionally biased region" description="Low complexity" evidence="3">
    <location>
        <begin position="55"/>
        <end position="68"/>
    </location>
</feature>
<dbReference type="InterPro" id="IPR020422">
    <property type="entry name" value="TYR_PHOSPHATASE_DUAL_dom"/>
</dbReference>
<dbReference type="SUPFAM" id="SSF55753">
    <property type="entry name" value="Actin depolymerizing proteins"/>
    <property type="match status" value="1"/>
</dbReference>
<dbReference type="Pfam" id="PF00782">
    <property type="entry name" value="DSPc"/>
    <property type="match status" value="1"/>
</dbReference>
<dbReference type="EMBL" id="JAPFFJ010000003">
    <property type="protein sequence ID" value="KAJ6432723.1"/>
    <property type="molecule type" value="Genomic_DNA"/>
</dbReference>
<dbReference type="InterPro" id="IPR057528">
    <property type="entry name" value="MPK1_C"/>
</dbReference>
<evidence type="ECO:0000256" key="3">
    <source>
        <dbReference type="SAM" id="MobiDB-lite"/>
    </source>
</evidence>
<organism evidence="6 7">
    <name type="scientific">Salix udensis</name>
    <dbReference type="NCBI Taxonomy" id="889485"/>
    <lineage>
        <taxon>Eukaryota</taxon>
        <taxon>Viridiplantae</taxon>
        <taxon>Streptophyta</taxon>
        <taxon>Embryophyta</taxon>
        <taxon>Tracheophyta</taxon>
        <taxon>Spermatophyta</taxon>
        <taxon>Magnoliopsida</taxon>
        <taxon>eudicotyledons</taxon>
        <taxon>Gunneridae</taxon>
        <taxon>Pentapetalae</taxon>
        <taxon>rosids</taxon>
        <taxon>fabids</taxon>
        <taxon>Malpighiales</taxon>
        <taxon>Salicaceae</taxon>
        <taxon>Saliceae</taxon>
        <taxon>Salix</taxon>
    </lineage>
</organism>
<protein>
    <submittedName>
        <fullName evidence="6">Uncharacterized protein</fullName>
    </submittedName>
</protein>
<evidence type="ECO:0000256" key="2">
    <source>
        <dbReference type="ARBA" id="ARBA00022912"/>
    </source>
</evidence>
<dbReference type="Proteomes" id="UP001162972">
    <property type="component" value="Chromosome 10"/>
</dbReference>
<dbReference type="PROSITE" id="PS00383">
    <property type="entry name" value="TYR_PHOSPHATASE_1"/>
    <property type="match status" value="1"/>
</dbReference>
<accession>A0AAD6L005</accession>
<dbReference type="AlphaFoldDB" id="A0AAD6L005"/>
<evidence type="ECO:0000313" key="6">
    <source>
        <dbReference type="EMBL" id="KAJ6432723.1"/>
    </source>
</evidence>
<dbReference type="InterPro" id="IPR016130">
    <property type="entry name" value="Tyr_Pase_AS"/>
</dbReference>
<dbReference type="SUPFAM" id="SSF52799">
    <property type="entry name" value="(Phosphotyrosine protein) phosphatases II"/>
    <property type="match status" value="1"/>
</dbReference>
<keyword evidence="1" id="KW-0378">Hydrolase</keyword>
<feature type="domain" description="Tyrosine specific protein phosphatases" evidence="5">
    <location>
        <begin position="219"/>
        <end position="280"/>
    </location>
</feature>
<gene>
    <name evidence="6" type="ORF">OIU84_019880</name>
</gene>
<dbReference type="PANTHER" id="PTHR46381">
    <property type="entry name" value="MKPA PROTEIN"/>
    <property type="match status" value="1"/>
</dbReference>
<dbReference type="InterPro" id="IPR000340">
    <property type="entry name" value="Dual-sp_phosphatase_cat-dom"/>
</dbReference>
<feature type="compositionally biased region" description="Polar residues" evidence="3">
    <location>
        <begin position="34"/>
        <end position="44"/>
    </location>
</feature>
<proteinExistence type="predicted"/>
<comment type="caution">
    <text evidence="6">The sequence shown here is derived from an EMBL/GenBank/DDBJ whole genome shotgun (WGS) entry which is preliminary data.</text>
</comment>
<feature type="region of interest" description="Disordered" evidence="3">
    <location>
        <begin position="107"/>
        <end position="130"/>
    </location>
</feature>
<evidence type="ECO:0000256" key="1">
    <source>
        <dbReference type="ARBA" id="ARBA00022801"/>
    </source>
</evidence>
<dbReference type="CDD" id="cd14498">
    <property type="entry name" value="DSP"/>
    <property type="match status" value="1"/>
</dbReference>
<feature type="region of interest" description="Disordered" evidence="3">
    <location>
        <begin position="1"/>
        <end position="22"/>
    </location>
</feature>
<evidence type="ECO:0000259" key="5">
    <source>
        <dbReference type="PROSITE" id="PS50056"/>
    </source>
</evidence>
<dbReference type="InterPro" id="IPR029006">
    <property type="entry name" value="ADF-H/Gelsolin-like_dom_sf"/>
</dbReference>
<keyword evidence="2" id="KW-0904">Protein phosphatase</keyword>
<dbReference type="Gene3D" id="3.90.190.10">
    <property type="entry name" value="Protein tyrosine phosphatase superfamily"/>
    <property type="match status" value="1"/>
</dbReference>
<name>A0AAD6L005_9ROSI</name>
<evidence type="ECO:0000259" key="4">
    <source>
        <dbReference type="PROSITE" id="PS50054"/>
    </source>
</evidence>
<dbReference type="PROSITE" id="PS50056">
    <property type="entry name" value="TYR_PHOSPHATASE_2"/>
    <property type="match status" value="1"/>
</dbReference>
<dbReference type="SMART" id="SM00195">
    <property type="entry name" value="DSPc"/>
    <property type="match status" value="1"/>
</dbReference>
<dbReference type="PROSITE" id="PS50054">
    <property type="entry name" value="TYR_PHOSPHATASE_DUAL"/>
    <property type="match status" value="1"/>
</dbReference>
<dbReference type="InterPro" id="IPR029021">
    <property type="entry name" value="Prot-tyrosine_phosphatase-like"/>
</dbReference>
<reference evidence="6 7" key="1">
    <citation type="journal article" date="2023" name="Int. J. Mol. Sci.">
        <title>De Novo Assembly and Annotation of 11 Diverse Shrub Willow (Salix) Genomes Reveals Novel Gene Organization in Sex-Linked Regions.</title>
        <authorList>
            <person name="Hyden B."/>
            <person name="Feng K."/>
            <person name="Yates T.B."/>
            <person name="Jawdy S."/>
            <person name="Cereghino C."/>
            <person name="Smart L.B."/>
            <person name="Muchero W."/>
        </authorList>
    </citation>
    <scope>NUCLEOTIDE SEQUENCE [LARGE SCALE GENOMIC DNA]</scope>
    <source>
        <tissue evidence="6">Shoot tip</tissue>
    </source>
</reference>